<evidence type="ECO:0000256" key="1">
    <source>
        <dbReference type="ARBA" id="ARBA00001933"/>
    </source>
</evidence>
<reference evidence="4 5" key="1">
    <citation type="submission" date="2024-06" db="EMBL/GenBank/DDBJ databases">
        <title>Complete genome of Phlyctema vagabunda strain 19-DSS-EL-015.</title>
        <authorList>
            <person name="Fiorenzani C."/>
        </authorList>
    </citation>
    <scope>NUCLEOTIDE SEQUENCE [LARGE SCALE GENOMIC DNA]</scope>
    <source>
        <strain evidence="4 5">19-DSS-EL-015</strain>
    </source>
</reference>
<name>A0ABR4PV11_9HELO</name>
<comment type="caution">
    <text evidence="4">The sequence shown here is derived from an EMBL/GenBank/DDBJ whole genome shotgun (WGS) entry which is preliminary data.</text>
</comment>
<organism evidence="4 5">
    <name type="scientific">Phlyctema vagabunda</name>
    <dbReference type="NCBI Taxonomy" id="108571"/>
    <lineage>
        <taxon>Eukaryota</taxon>
        <taxon>Fungi</taxon>
        <taxon>Dikarya</taxon>
        <taxon>Ascomycota</taxon>
        <taxon>Pezizomycotina</taxon>
        <taxon>Leotiomycetes</taxon>
        <taxon>Helotiales</taxon>
        <taxon>Dermateaceae</taxon>
        <taxon>Phlyctema</taxon>
    </lineage>
</organism>
<evidence type="ECO:0000313" key="5">
    <source>
        <dbReference type="Proteomes" id="UP001629113"/>
    </source>
</evidence>
<comment type="cofactor">
    <cofactor evidence="1">
        <name>pyridoxal 5'-phosphate</name>
        <dbReference type="ChEBI" id="CHEBI:597326"/>
    </cofactor>
</comment>
<keyword evidence="5" id="KW-1185">Reference proteome</keyword>
<dbReference type="Gene3D" id="3.90.1150.10">
    <property type="entry name" value="Aspartate Aminotransferase, domain 1"/>
    <property type="match status" value="1"/>
</dbReference>
<dbReference type="EMBL" id="JBFCZG010000001">
    <property type="protein sequence ID" value="KAL3427199.1"/>
    <property type="molecule type" value="Genomic_DNA"/>
</dbReference>
<sequence>MASTLLQEPQAPSLISEPSLTWHTIGDALRLAEDAYVSRHPVSKALHAKALRFMPGGNTRSVLHSDPFPVCLKKGEMNRLWDHDGNKYIDFVGELTAGLYGHSHPKMRETILETFDNVGMNLGGTTREETQLAELICERFPHIQQLRFCNSGTEANIYALSIARHITGRRKVIAFGGGYHGGVLSFGHGIAENNVDKDDWVLGKFNDAASAKALIESTTEGAAVIVEAMQGAGGCVPATTEFLHAIRDAAKKTGKIFILDEVMTSRLHPSGLAGKLELSPDLTTLGKYLGGGIAFGAFGGSEHLLSSYDPRVIGSLPHSGTFNNNTLSMRLGYVGLAELYTPSANIALNSFGDYFRSELQAIAQGTQMVVVGVGAVLTIHFLKNGTAPASAEDIDHNNIPDLKRLFWFWCLERGYWITERGMLSIILGTTKSEINSYLCVVRDFVKVYANLIAL</sequence>
<dbReference type="InterPro" id="IPR015422">
    <property type="entry name" value="PyrdxlP-dep_Trfase_small"/>
</dbReference>
<evidence type="ECO:0000256" key="2">
    <source>
        <dbReference type="ARBA" id="ARBA00022898"/>
    </source>
</evidence>
<dbReference type="Proteomes" id="UP001629113">
    <property type="component" value="Unassembled WGS sequence"/>
</dbReference>
<dbReference type="InterPro" id="IPR015424">
    <property type="entry name" value="PyrdxlP-dep_Trfase"/>
</dbReference>
<evidence type="ECO:0000256" key="3">
    <source>
        <dbReference type="RuleBase" id="RU003560"/>
    </source>
</evidence>
<accession>A0ABR4PV11</accession>
<dbReference type="SUPFAM" id="SSF53383">
    <property type="entry name" value="PLP-dependent transferases"/>
    <property type="match status" value="1"/>
</dbReference>
<dbReference type="InterPro" id="IPR015421">
    <property type="entry name" value="PyrdxlP-dep_Trfase_major"/>
</dbReference>
<proteinExistence type="inferred from homology"/>
<dbReference type="PANTHER" id="PTHR43713">
    <property type="entry name" value="GLUTAMATE-1-SEMIALDEHYDE 2,1-AMINOMUTASE"/>
    <property type="match status" value="1"/>
</dbReference>
<protein>
    <submittedName>
        <fullName evidence="4">Glutamate-1-semialdehyde 2,1-aminomutase</fullName>
    </submittedName>
</protein>
<gene>
    <name evidence="4" type="ORF">PVAG01_00708</name>
</gene>
<dbReference type="PANTHER" id="PTHR43713:SF3">
    <property type="entry name" value="GLUTAMATE-1-SEMIALDEHYDE 2,1-AMINOMUTASE 1, CHLOROPLASTIC-RELATED"/>
    <property type="match status" value="1"/>
</dbReference>
<dbReference type="Gene3D" id="3.40.640.10">
    <property type="entry name" value="Type I PLP-dependent aspartate aminotransferase-like (Major domain)"/>
    <property type="match status" value="1"/>
</dbReference>
<comment type="similarity">
    <text evidence="3">Belongs to the class-III pyridoxal-phosphate-dependent aminotransferase family.</text>
</comment>
<evidence type="ECO:0000313" key="4">
    <source>
        <dbReference type="EMBL" id="KAL3427199.1"/>
    </source>
</evidence>
<dbReference type="Pfam" id="PF00202">
    <property type="entry name" value="Aminotran_3"/>
    <property type="match status" value="1"/>
</dbReference>
<keyword evidence="2 3" id="KW-0663">Pyridoxal phosphate</keyword>
<dbReference type="InterPro" id="IPR005814">
    <property type="entry name" value="Aminotrans_3"/>
</dbReference>